<dbReference type="EMBL" id="DRLD01000230">
    <property type="protein sequence ID" value="HED10708.1"/>
    <property type="molecule type" value="Genomic_DNA"/>
</dbReference>
<dbReference type="EC" id="2.3.1.274" evidence="8 10"/>
<dbReference type="HAMAP" id="MF_00019">
    <property type="entry name" value="PlsX"/>
    <property type="match status" value="1"/>
</dbReference>
<comment type="pathway">
    <text evidence="10">Lipid metabolism; phospholipid metabolism.</text>
</comment>
<keyword evidence="2 10" id="KW-0963">Cytoplasm</keyword>
<keyword evidence="4 10" id="KW-0808">Transferase</keyword>
<sequence length="339" mass="37036">MRIALDALGGDHGPHYTVEGAYQFLQHNPGHTVVLVGDRAQIQEELNHIPPKYHTFLPIVHAPENIGMSEAPTEAVKKKKNSSMVVGLKMHANAEVDAFVSAGSTGAQLAASFIHLKRIKNVRRPAIGAFLPSERGMVYLVDVGANAEARPEHLLQFAIMAEIFVSHVFESGHLKVGLLSNGSEPSKGNEMTVQAHKLLSRELPNFAGNVEGYDIFKGKTDIIVCDGFTGNILLKMAESVMHVILNQIRANIGKNIIKNFGAMLVKPAFRALKQSFNYEEYGGVPLLGVNGISIICHGKSSPLAIRNALKVAMQMKEKDVNKHIEQQLMIEEKINEPAS</sequence>
<dbReference type="NCBIfam" id="TIGR00182">
    <property type="entry name" value="plsX"/>
    <property type="match status" value="1"/>
</dbReference>
<evidence type="ECO:0000256" key="4">
    <source>
        <dbReference type="ARBA" id="ARBA00022679"/>
    </source>
</evidence>
<name>A0A7V1PUF7_CALAY</name>
<evidence type="ECO:0000256" key="10">
    <source>
        <dbReference type="HAMAP-Rule" id="MF_00019"/>
    </source>
</evidence>
<evidence type="ECO:0000256" key="2">
    <source>
        <dbReference type="ARBA" id="ARBA00022490"/>
    </source>
</evidence>
<evidence type="ECO:0000256" key="3">
    <source>
        <dbReference type="ARBA" id="ARBA00022516"/>
    </source>
</evidence>
<keyword evidence="5 10" id="KW-0443">Lipid metabolism</keyword>
<evidence type="ECO:0000313" key="11">
    <source>
        <dbReference type="EMBL" id="HED10708.1"/>
    </source>
</evidence>
<keyword evidence="11" id="KW-0012">Acyltransferase</keyword>
<accession>A0A7V1PUF7</accession>
<dbReference type="GO" id="GO:0043811">
    <property type="term" value="F:phosphate:acyl-[acyl carrier protein] acyltransferase activity"/>
    <property type="evidence" value="ECO:0007669"/>
    <property type="project" value="UniProtKB-UniRule"/>
</dbReference>
<dbReference type="SUPFAM" id="SSF53659">
    <property type="entry name" value="Isocitrate/Isopropylmalate dehydrogenase-like"/>
    <property type="match status" value="1"/>
</dbReference>
<dbReference type="Pfam" id="PF02504">
    <property type="entry name" value="FA_synthesis"/>
    <property type="match status" value="1"/>
</dbReference>
<dbReference type="AlphaFoldDB" id="A0A7V1PUF7"/>
<protein>
    <recommendedName>
        <fullName evidence="8 10">Phosphate acyltransferase</fullName>
        <ecNumber evidence="8 10">2.3.1.274</ecNumber>
    </recommendedName>
    <alternativeName>
        <fullName evidence="10">Acyl-ACP phosphotransacylase</fullName>
    </alternativeName>
    <alternativeName>
        <fullName evidence="10">Acyl-[acyl-carrier-protein]--phosphate acyltransferase</fullName>
    </alternativeName>
    <alternativeName>
        <fullName evidence="10">Phosphate-acyl-ACP acyltransferase</fullName>
    </alternativeName>
</protein>
<dbReference type="UniPathway" id="UPA00085"/>
<evidence type="ECO:0000256" key="1">
    <source>
        <dbReference type="ARBA" id="ARBA00001232"/>
    </source>
</evidence>
<proteinExistence type="inferred from homology"/>
<comment type="caution">
    <text evidence="11">The sequence shown here is derived from an EMBL/GenBank/DDBJ whole genome shotgun (WGS) entry which is preliminary data.</text>
</comment>
<evidence type="ECO:0000256" key="6">
    <source>
        <dbReference type="ARBA" id="ARBA00023209"/>
    </source>
</evidence>
<evidence type="ECO:0000256" key="9">
    <source>
        <dbReference type="ARBA" id="ARBA00046608"/>
    </source>
</evidence>
<dbReference type="PANTHER" id="PTHR30100">
    <property type="entry name" value="FATTY ACID/PHOSPHOLIPID SYNTHESIS PROTEIN PLSX"/>
    <property type="match status" value="1"/>
</dbReference>
<dbReference type="Gene3D" id="3.40.718.10">
    <property type="entry name" value="Isopropylmalate Dehydrogenase"/>
    <property type="match status" value="1"/>
</dbReference>
<comment type="subcellular location">
    <subcellularLocation>
        <location evidence="10">Cytoplasm</location>
    </subcellularLocation>
    <text evidence="10">Associated with the membrane possibly through PlsY.</text>
</comment>
<dbReference type="InterPro" id="IPR003664">
    <property type="entry name" value="FA_synthesis"/>
</dbReference>
<evidence type="ECO:0000256" key="5">
    <source>
        <dbReference type="ARBA" id="ARBA00023098"/>
    </source>
</evidence>
<dbReference type="GO" id="GO:0008654">
    <property type="term" value="P:phospholipid biosynthetic process"/>
    <property type="evidence" value="ECO:0007669"/>
    <property type="project" value="UniProtKB-KW"/>
</dbReference>
<evidence type="ECO:0000256" key="7">
    <source>
        <dbReference type="ARBA" id="ARBA00023264"/>
    </source>
</evidence>
<dbReference type="GO" id="GO:0006633">
    <property type="term" value="P:fatty acid biosynthetic process"/>
    <property type="evidence" value="ECO:0007669"/>
    <property type="project" value="UniProtKB-UniRule"/>
</dbReference>
<reference evidence="11" key="1">
    <citation type="journal article" date="2020" name="mSystems">
        <title>Genome- and Community-Level Interaction Insights into Carbon Utilization and Element Cycling Functions of Hydrothermarchaeota in Hydrothermal Sediment.</title>
        <authorList>
            <person name="Zhou Z."/>
            <person name="Liu Y."/>
            <person name="Xu W."/>
            <person name="Pan J."/>
            <person name="Luo Z.H."/>
            <person name="Li M."/>
        </authorList>
    </citation>
    <scope>NUCLEOTIDE SEQUENCE [LARGE SCALE GENOMIC DNA]</scope>
    <source>
        <strain evidence="11">HyVt-456</strain>
    </source>
</reference>
<keyword evidence="7 10" id="KW-1208">Phospholipid metabolism</keyword>
<dbReference type="PIRSF" id="PIRSF002465">
    <property type="entry name" value="Phsphlp_syn_PlsX"/>
    <property type="match status" value="1"/>
</dbReference>
<dbReference type="Proteomes" id="UP000886005">
    <property type="component" value="Unassembled WGS sequence"/>
</dbReference>
<gene>
    <name evidence="10 11" type="primary">plsX</name>
    <name evidence="11" type="ORF">ENJ10_08460</name>
</gene>
<dbReference type="GO" id="GO:0005737">
    <property type="term" value="C:cytoplasm"/>
    <property type="evidence" value="ECO:0007669"/>
    <property type="project" value="UniProtKB-SubCell"/>
</dbReference>
<comment type="similarity">
    <text evidence="10">Belongs to the PlsX family.</text>
</comment>
<comment type="function">
    <text evidence="10">Catalyzes the reversible formation of acyl-phosphate (acyl-PO(4)) from acyl-[acyl-carrier-protein] (acyl-ACP). This enzyme utilizes acyl-ACP as fatty acyl donor, but not acyl-CoA.</text>
</comment>
<comment type="subunit">
    <text evidence="9 10">Homodimer. Probably interacts with PlsY.</text>
</comment>
<comment type="catalytic activity">
    <reaction evidence="1 10">
        <text>a fatty acyl-[ACP] + phosphate = an acyl phosphate + holo-[ACP]</text>
        <dbReference type="Rhea" id="RHEA:42292"/>
        <dbReference type="Rhea" id="RHEA-COMP:9685"/>
        <dbReference type="Rhea" id="RHEA-COMP:14125"/>
        <dbReference type="ChEBI" id="CHEBI:43474"/>
        <dbReference type="ChEBI" id="CHEBI:59918"/>
        <dbReference type="ChEBI" id="CHEBI:64479"/>
        <dbReference type="ChEBI" id="CHEBI:138651"/>
        <dbReference type="EC" id="2.3.1.274"/>
    </reaction>
</comment>
<keyword evidence="3 10" id="KW-0444">Lipid biosynthesis</keyword>
<organism evidence="11">
    <name type="scientific">Caldithrix abyssi</name>
    <dbReference type="NCBI Taxonomy" id="187145"/>
    <lineage>
        <taxon>Bacteria</taxon>
        <taxon>Pseudomonadati</taxon>
        <taxon>Calditrichota</taxon>
        <taxon>Calditrichia</taxon>
        <taxon>Calditrichales</taxon>
        <taxon>Calditrichaceae</taxon>
        <taxon>Caldithrix</taxon>
    </lineage>
</organism>
<keyword evidence="6 10" id="KW-0594">Phospholipid biosynthesis</keyword>
<evidence type="ECO:0000256" key="8">
    <source>
        <dbReference type="ARBA" id="ARBA00024069"/>
    </source>
</evidence>
<dbReference type="PANTHER" id="PTHR30100:SF1">
    <property type="entry name" value="PHOSPHATE ACYLTRANSFERASE"/>
    <property type="match status" value="1"/>
</dbReference>
<dbReference type="InterPro" id="IPR012281">
    <property type="entry name" value="Phospholipid_synth_PlsX-like"/>
</dbReference>